<dbReference type="AlphaFoldDB" id="A0A3Q2QJS4"/>
<dbReference type="PANTHER" id="PTHR23235">
    <property type="entry name" value="KRUEPPEL-LIKE TRANSCRIPTION FACTOR"/>
    <property type="match status" value="1"/>
</dbReference>
<comment type="subcellular location">
    <subcellularLocation>
        <location evidence="2">Nucleus</location>
    </subcellularLocation>
</comment>
<evidence type="ECO:0000256" key="4">
    <source>
        <dbReference type="ARBA" id="ARBA00022737"/>
    </source>
</evidence>
<keyword evidence="10" id="KW-0539">Nucleus</keyword>
<evidence type="ECO:0000256" key="8">
    <source>
        <dbReference type="ARBA" id="ARBA00023125"/>
    </source>
</evidence>
<dbReference type="PROSITE" id="PS00028">
    <property type="entry name" value="ZINC_FINGER_C2H2_1"/>
    <property type="match status" value="4"/>
</dbReference>
<reference evidence="14" key="2">
    <citation type="submission" date="2025-09" db="UniProtKB">
        <authorList>
            <consortium name="Ensembl"/>
        </authorList>
    </citation>
    <scope>IDENTIFICATION</scope>
</reference>
<reference evidence="14" key="1">
    <citation type="submission" date="2025-08" db="UniProtKB">
        <authorList>
            <consortium name="Ensembl"/>
        </authorList>
    </citation>
    <scope>IDENTIFICATION</scope>
</reference>
<keyword evidence="6" id="KW-0862">Zinc</keyword>
<evidence type="ECO:0000256" key="12">
    <source>
        <dbReference type="SAM" id="MobiDB-lite"/>
    </source>
</evidence>
<feature type="region of interest" description="Disordered" evidence="12">
    <location>
        <begin position="189"/>
        <end position="221"/>
    </location>
</feature>
<feature type="domain" description="C2H2-type" evidence="13">
    <location>
        <begin position="287"/>
        <end position="314"/>
    </location>
</feature>
<dbReference type="FunFam" id="3.30.160.60:FF:000097">
    <property type="entry name" value="Zinc finger protein"/>
    <property type="match status" value="1"/>
</dbReference>
<organism evidence="14 15">
    <name type="scientific">Fundulus heteroclitus</name>
    <name type="common">Killifish</name>
    <name type="synonym">Mummichog</name>
    <dbReference type="NCBI Taxonomy" id="8078"/>
    <lineage>
        <taxon>Eukaryota</taxon>
        <taxon>Metazoa</taxon>
        <taxon>Chordata</taxon>
        <taxon>Craniata</taxon>
        <taxon>Vertebrata</taxon>
        <taxon>Euteleostomi</taxon>
        <taxon>Actinopterygii</taxon>
        <taxon>Neopterygii</taxon>
        <taxon>Teleostei</taxon>
        <taxon>Neoteleostei</taxon>
        <taxon>Acanthomorphata</taxon>
        <taxon>Ovalentaria</taxon>
        <taxon>Atherinomorphae</taxon>
        <taxon>Cyprinodontiformes</taxon>
        <taxon>Fundulidae</taxon>
        <taxon>Fundulus</taxon>
    </lineage>
</organism>
<dbReference type="GO" id="GO:0005634">
    <property type="term" value="C:nucleus"/>
    <property type="evidence" value="ECO:0007669"/>
    <property type="project" value="UniProtKB-SubCell"/>
</dbReference>
<dbReference type="FunFam" id="3.30.160.60:FF:000520">
    <property type="entry name" value="zinc finger protein 629 isoform X2"/>
    <property type="match status" value="1"/>
</dbReference>
<evidence type="ECO:0000256" key="7">
    <source>
        <dbReference type="ARBA" id="ARBA00023015"/>
    </source>
</evidence>
<dbReference type="Proteomes" id="UP000265000">
    <property type="component" value="Unplaced"/>
</dbReference>
<keyword evidence="5 11" id="KW-0863">Zinc-finger</keyword>
<feature type="region of interest" description="Disordered" evidence="12">
    <location>
        <begin position="78"/>
        <end position="99"/>
    </location>
</feature>
<dbReference type="FunFam" id="3.30.160.60:FF:001384">
    <property type="entry name" value="Zinc finger protein"/>
    <property type="match status" value="1"/>
</dbReference>
<dbReference type="Ensembl" id="ENSFHET00000000564.1">
    <property type="protein sequence ID" value="ENSFHEP00000027274.1"/>
    <property type="gene ID" value="ENSFHEG00000010615.1"/>
</dbReference>
<feature type="domain" description="C2H2-type" evidence="13">
    <location>
        <begin position="259"/>
        <end position="286"/>
    </location>
</feature>
<dbReference type="GO" id="GO:0000978">
    <property type="term" value="F:RNA polymerase II cis-regulatory region sequence-specific DNA binding"/>
    <property type="evidence" value="ECO:0007669"/>
    <property type="project" value="TreeGrafter"/>
</dbReference>
<evidence type="ECO:0000256" key="5">
    <source>
        <dbReference type="ARBA" id="ARBA00022771"/>
    </source>
</evidence>
<keyword evidence="9" id="KW-0804">Transcription</keyword>
<dbReference type="PANTHER" id="PTHR23235:SF120">
    <property type="entry name" value="KRUPPEL-LIKE FACTOR 15"/>
    <property type="match status" value="1"/>
</dbReference>
<feature type="domain" description="C2H2-type" evidence="13">
    <location>
        <begin position="343"/>
        <end position="367"/>
    </location>
</feature>
<sequence length="367" mass="42907">MSSSQSLREFIRERLTAAAENIFSEFDKTIVHYEEELDRQRRLLEISCKPQINLQRTDLTDHYLFKEDNFFSAQQFSNQETNSHLDQEDPEPQQTSEKQEDLGLRQFIEIHEDVKPQMKENLGKCETLGMEEEQEVRALPQIKDEQEELCVSLEKQQLELKWEAGVNPMDEESDYKDPVSNTDQLLVLEKQKQKRGSNEDSEKRRCPKIRRHSANADDSEVGIQKNEHIMENLASRKVCSKGFDQLYLTKNVRTNDKPFLCTTCGKGFTVKSSLRFHLRSHTGERPFSCTTCGKSFAYSNYLIHHMGVHTSEKPFSCSTCGRNFKYRQNLYQHTKTHRSEKPFTCLTCGKGFLRMSHLTRHVRTHIR</sequence>
<dbReference type="OrthoDB" id="6077919at2759"/>
<dbReference type="Gene3D" id="3.30.160.60">
    <property type="entry name" value="Classic Zinc Finger"/>
    <property type="match status" value="4"/>
</dbReference>
<dbReference type="SUPFAM" id="SSF57667">
    <property type="entry name" value="beta-beta-alpha zinc fingers"/>
    <property type="match status" value="2"/>
</dbReference>
<evidence type="ECO:0000256" key="6">
    <source>
        <dbReference type="ARBA" id="ARBA00022833"/>
    </source>
</evidence>
<dbReference type="PROSITE" id="PS50157">
    <property type="entry name" value="ZINC_FINGER_C2H2_2"/>
    <property type="match status" value="4"/>
</dbReference>
<evidence type="ECO:0000259" key="13">
    <source>
        <dbReference type="PROSITE" id="PS50157"/>
    </source>
</evidence>
<evidence type="ECO:0000256" key="3">
    <source>
        <dbReference type="ARBA" id="ARBA00022723"/>
    </source>
</evidence>
<evidence type="ECO:0000256" key="2">
    <source>
        <dbReference type="ARBA" id="ARBA00004123"/>
    </source>
</evidence>
<evidence type="ECO:0000256" key="10">
    <source>
        <dbReference type="ARBA" id="ARBA00023242"/>
    </source>
</evidence>
<keyword evidence="7" id="KW-0805">Transcription regulation</keyword>
<dbReference type="InterPro" id="IPR013087">
    <property type="entry name" value="Znf_C2H2_type"/>
</dbReference>
<proteinExistence type="predicted"/>
<evidence type="ECO:0000256" key="9">
    <source>
        <dbReference type="ARBA" id="ARBA00023163"/>
    </source>
</evidence>
<dbReference type="GeneID" id="105926915"/>
<keyword evidence="8" id="KW-0238">DNA-binding</keyword>
<evidence type="ECO:0000313" key="15">
    <source>
        <dbReference type="Proteomes" id="UP000265000"/>
    </source>
</evidence>
<dbReference type="Pfam" id="PF13912">
    <property type="entry name" value="zf-C2H2_6"/>
    <property type="match status" value="1"/>
</dbReference>
<dbReference type="Pfam" id="PF00096">
    <property type="entry name" value="zf-C2H2"/>
    <property type="match status" value="3"/>
</dbReference>
<dbReference type="SMART" id="SM00355">
    <property type="entry name" value="ZnF_C2H2"/>
    <property type="match status" value="4"/>
</dbReference>
<dbReference type="GeneTree" id="ENSGT01150000286958"/>
<evidence type="ECO:0000256" key="11">
    <source>
        <dbReference type="PROSITE-ProRule" id="PRU00042"/>
    </source>
</evidence>
<name>A0A3Q2QJS4_FUNHE</name>
<dbReference type="GO" id="GO:0000981">
    <property type="term" value="F:DNA-binding transcription factor activity, RNA polymerase II-specific"/>
    <property type="evidence" value="ECO:0007669"/>
    <property type="project" value="TreeGrafter"/>
</dbReference>
<keyword evidence="4" id="KW-0677">Repeat</keyword>
<evidence type="ECO:0000313" key="14">
    <source>
        <dbReference type="Ensembl" id="ENSFHEP00000027274.1"/>
    </source>
</evidence>
<keyword evidence="3" id="KW-0479">Metal-binding</keyword>
<accession>A0A3Q2QJS4</accession>
<protein>
    <submittedName>
        <fullName evidence="14">Zinc finger protein 37 homolog</fullName>
    </submittedName>
</protein>
<dbReference type="GO" id="GO:0008270">
    <property type="term" value="F:zinc ion binding"/>
    <property type="evidence" value="ECO:0007669"/>
    <property type="project" value="UniProtKB-KW"/>
</dbReference>
<feature type="domain" description="C2H2-type" evidence="13">
    <location>
        <begin position="315"/>
        <end position="342"/>
    </location>
</feature>
<keyword evidence="15" id="KW-1185">Reference proteome</keyword>
<comment type="function">
    <text evidence="1">May be involved in transcriptional regulation.</text>
</comment>
<evidence type="ECO:0000256" key="1">
    <source>
        <dbReference type="ARBA" id="ARBA00003767"/>
    </source>
</evidence>
<dbReference type="FunFam" id="3.30.160.60:FF:000925">
    <property type="entry name" value="Zinc finger protein 668"/>
    <property type="match status" value="1"/>
</dbReference>
<dbReference type="InterPro" id="IPR036236">
    <property type="entry name" value="Znf_C2H2_sf"/>
</dbReference>